<protein>
    <submittedName>
        <fullName evidence="1">Uncharacterized protein</fullName>
    </submittedName>
</protein>
<gene>
    <name evidence="1" type="ORF">CARN5_0553</name>
</gene>
<sequence length="46" mass="5039">MLDQVGIQINLFFDIVIGGGREACGNPGHHERQCTSAMMAAHGLWR</sequence>
<dbReference type="AlphaFoldDB" id="E6QFE4"/>
<proteinExistence type="predicted"/>
<reference evidence="1" key="1">
    <citation type="submission" date="2009-10" db="EMBL/GenBank/DDBJ databases">
        <title>Diversity of trophic interactions inside an arsenic-rich microbial ecosystem.</title>
        <authorList>
            <person name="Bertin P.N."/>
            <person name="Heinrich-Salmeron A."/>
            <person name="Pelletier E."/>
            <person name="Goulhen-Chollet F."/>
            <person name="Arsene-Ploetze F."/>
            <person name="Gallien S."/>
            <person name="Calteau A."/>
            <person name="Vallenet D."/>
            <person name="Casiot C."/>
            <person name="Chane-Woon-Ming B."/>
            <person name="Giloteaux L."/>
            <person name="Barakat M."/>
            <person name="Bonnefoy V."/>
            <person name="Bruneel O."/>
            <person name="Chandler M."/>
            <person name="Cleiss J."/>
            <person name="Duran R."/>
            <person name="Elbaz-Poulichet F."/>
            <person name="Fonknechten N."/>
            <person name="Lauga B."/>
            <person name="Mornico D."/>
            <person name="Ortet P."/>
            <person name="Schaeffer C."/>
            <person name="Siguier P."/>
            <person name="Alexander Thil Smith A."/>
            <person name="Van Dorsselaer A."/>
            <person name="Weissenbach J."/>
            <person name="Medigue C."/>
            <person name="Le Paslier D."/>
        </authorList>
    </citation>
    <scope>NUCLEOTIDE SEQUENCE</scope>
</reference>
<dbReference type="EMBL" id="CABP01000148">
    <property type="protein sequence ID" value="CBI05933.1"/>
    <property type="molecule type" value="Genomic_DNA"/>
</dbReference>
<evidence type="ECO:0000313" key="1">
    <source>
        <dbReference type="EMBL" id="CBI05933.1"/>
    </source>
</evidence>
<organism evidence="1">
    <name type="scientific">mine drainage metagenome</name>
    <dbReference type="NCBI Taxonomy" id="410659"/>
    <lineage>
        <taxon>unclassified sequences</taxon>
        <taxon>metagenomes</taxon>
        <taxon>ecological metagenomes</taxon>
    </lineage>
</organism>
<name>E6QFE4_9ZZZZ</name>
<comment type="caution">
    <text evidence="1">The sequence shown here is derived from an EMBL/GenBank/DDBJ whole genome shotgun (WGS) entry which is preliminary data.</text>
</comment>
<accession>E6QFE4</accession>